<accession>A9CUH2</accession>
<keyword evidence="3" id="KW-1185">Reference proteome</keyword>
<comment type="caution">
    <text evidence="2">The sequence shown here is derived from an EMBL/GenBank/DDBJ whole genome shotgun (WGS) entry which is preliminary data.</text>
</comment>
<evidence type="ECO:0008006" key="4">
    <source>
        <dbReference type="Google" id="ProtNLM"/>
    </source>
</evidence>
<name>A9CUH2_HOEPD</name>
<dbReference type="AlphaFoldDB" id="A9CUH2"/>
<keyword evidence="1" id="KW-1133">Transmembrane helix</keyword>
<keyword evidence="1" id="KW-0812">Transmembrane</keyword>
<dbReference type="STRING" id="411684.HPDFL43_18492"/>
<protein>
    <recommendedName>
        <fullName evidence="4">Transmembrane protein</fullName>
    </recommendedName>
</protein>
<dbReference type="Proteomes" id="UP000004291">
    <property type="component" value="Chromosome"/>
</dbReference>
<reference evidence="2 3" key="1">
    <citation type="submission" date="2007-10" db="EMBL/GenBank/DDBJ databases">
        <authorList>
            <person name="Wagner-Dobler I."/>
            <person name="Ferriera S."/>
            <person name="Johnson J."/>
            <person name="Kravitz S."/>
            <person name="Beeson K."/>
            <person name="Sutton G."/>
            <person name="Rogers Y.-H."/>
            <person name="Friedman R."/>
            <person name="Frazier M."/>
            <person name="Venter J.C."/>
        </authorList>
    </citation>
    <scope>NUCLEOTIDE SEQUENCE [LARGE SCALE GENOMIC DNA]</scope>
    <source>
        <strain evidence="2 3">DFL-43</strain>
    </source>
</reference>
<evidence type="ECO:0000313" key="3">
    <source>
        <dbReference type="Proteomes" id="UP000004291"/>
    </source>
</evidence>
<evidence type="ECO:0000313" key="2">
    <source>
        <dbReference type="EMBL" id="EDQ35211.2"/>
    </source>
</evidence>
<organism evidence="2 3">
    <name type="scientific">Hoeflea phototrophica (strain DSM 17068 / NCIMB 14078 / DFL-43)</name>
    <dbReference type="NCBI Taxonomy" id="411684"/>
    <lineage>
        <taxon>Bacteria</taxon>
        <taxon>Pseudomonadati</taxon>
        <taxon>Pseudomonadota</taxon>
        <taxon>Alphaproteobacteria</taxon>
        <taxon>Hyphomicrobiales</taxon>
        <taxon>Rhizobiaceae</taxon>
        <taxon>Hoeflea</taxon>
    </lineage>
</organism>
<feature type="transmembrane region" description="Helical" evidence="1">
    <location>
        <begin position="75"/>
        <end position="108"/>
    </location>
</feature>
<dbReference type="EMBL" id="ABIA03000005">
    <property type="protein sequence ID" value="EDQ35211.2"/>
    <property type="molecule type" value="Genomic_DNA"/>
</dbReference>
<evidence type="ECO:0000256" key="1">
    <source>
        <dbReference type="SAM" id="Phobius"/>
    </source>
</evidence>
<proteinExistence type="predicted"/>
<sequence>MRFVRESGWRSRNILLRIFTMEIPPRCLPKPLYCPASITLQGPQEGGLRLQAIEQAISNPHIIIMNKGTIVMRKLVAVFAGLGLIIAAFAGLALAFVIGIAAAGAMLVGRLTGRLGPSAPGWRAATQRAAPGGHKSHTRDYRVWNDGRGTIIDM</sequence>
<keyword evidence="1" id="KW-0472">Membrane</keyword>
<reference evidence="2 3" key="2">
    <citation type="submission" date="2012-06" db="EMBL/GenBank/DDBJ databases">
        <authorList>
            <person name="Fiebig A."/>
        </authorList>
    </citation>
    <scope>NUCLEOTIDE SEQUENCE [LARGE SCALE GENOMIC DNA]</scope>
    <source>
        <strain evidence="2 3">DFL-43</strain>
    </source>
</reference>
<dbReference type="HOGENOM" id="CLU_1701854_0_0_5"/>
<gene>
    <name evidence="2" type="ORF">HPDFL43_18492</name>
</gene>